<sequence>MDEQLLKHFLEPTPIEVKQLKNHKFYNDYDKKTFIGNPLSKIPVFSEQFFIDQPLYISKHSRFAPYPEHTHTFMEINYVLKGEVTETINNEKITLHAGDFLLLDSGTSHSIEELKYSDIMLNIDFHDSSINFKKLQNLGESDNLNSLFLANMLSHNFLIFYKDQSEPRLRELANLIIEEYFSSENSSYSIISSLTHSFLLMLVRNINISSIKFNDNNQRIIYRILTDIRDNYSTVSLSSLSEKYNYNRNYLSNLFKQTIGKSFSSVLLEKKLSVAYYLLLNSKLSIAEIAEESGFSNMTFFYKKFKELYNTTPHNVNKKN</sequence>
<evidence type="ECO:0000256" key="3">
    <source>
        <dbReference type="ARBA" id="ARBA00023163"/>
    </source>
</evidence>
<accession>A0ABS4MES8</accession>
<dbReference type="InterPro" id="IPR014710">
    <property type="entry name" value="RmlC-like_jellyroll"/>
</dbReference>
<feature type="domain" description="HTH araC/xylS-type" evidence="4">
    <location>
        <begin position="218"/>
        <end position="319"/>
    </location>
</feature>
<dbReference type="InterPro" id="IPR018060">
    <property type="entry name" value="HTH_AraC"/>
</dbReference>
<gene>
    <name evidence="5" type="ORF">J2Z60_001370</name>
</gene>
<keyword evidence="6" id="KW-1185">Reference proteome</keyword>
<dbReference type="EMBL" id="JAGGLU010000007">
    <property type="protein sequence ID" value="MBP2058193.1"/>
    <property type="molecule type" value="Genomic_DNA"/>
</dbReference>
<dbReference type="SMART" id="SM00342">
    <property type="entry name" value="HTH_ARAC"/>
    <property type="match status" value="1"/>
</dbReference>
<reference evidence="5 6" key="1">
    <citation type="submission" date="2021-03" db="EMBL/GenBank/DDBJ databases">
        <title>Genomic Encyclopedia of Type Strains, Phase IV (KMG-IV): sequencing the most valuable type-strain genomes for metagenomic binning, comparative biology and taxonomic classification.</title>
        <authorList>
            <person name="Goeker M."/>
        </authorList>
    </citation>
    <scope>NUCLEOTIDE SEQUENCE [LARGE SCALE GENOMIC DNA]</scope>
    <source>
        <strain evidence="5 6">DSM 101872</strain>
    </source>
</reference>
<dbReference type="SUPFAM" id="SSF51215">
    <property type="entry name" value="Regulatory protein AraC"/>
    <property type="match status" value="1"/>
</dbReference>
<dbReference type="Gene3D" id="2.60.120.10">
    <property type="entry name" value="Jelly Rolls"/>
    <property type="match status" value="1"/>
</dbReference>
<dbReference type="PROSITE" id="PS01124">
    <property type="entry name" value="HTH_ARAC_FAMILY_2"/>
    <property type="match status" value="1"/>
</dbReference>
<dbReference type="Pfam" id="PF07883">
    <property type="entry name" value="Cupin_2"/>
    <property type="match status" value="1"/>
</dbReference>
<name>A0ABS4MES8_9LACO</name>
<evidence type="ECO:0000313" key="6">
    <source>
        <dbReference type="Proteomes" id="UP001519292"/>
    </source>
</evidence>
<proteinExistence type="predicted"/>
<evidence type="ECO:0000256" key="2">
    <source>
        <dbReference type="ARBA" id="ARBA00023125"/>
    </source>
</evidence>
<dbReference type="InterPro" id="IPR013096">
    <property type="entry name" value="Cupin_2"/>
</dbReference>
<evidence type="ECO:0000256" key="1">
    <source>
        <dbReference type="ARBA" id="ARBA00023015"/>
    </source>
</evidence>
<dbReference type="SUPFAM" id="SSF46689">
    <property type="entry name" value="Homeodomain-like"/>
    <property type="match status" value="1"/>
</dbReference>
<organism evidence="5 6">
    <name type="scientific">Lactobacillus colini</name>
    <dbReference type="NCBI Taxonomy" id="1819254"/>
    <lineage>
        <taxon>Bacteria</taxon>
        <taxon>Bacillati</taxon>
        <taxon>Bacillota</taxon>
        <taxon>Bacilli</taxon>
        <taxon>Lactobacillales</taxon>
        <taxon>Lactobacillaceae</taxon>
        <taxon>Lactobacillus</taxon>
    </lineage>
</organism>
<dbReference type="RefSeq" id="WP_209686938.1">
    <property type="nucleotide sequence ID" value="NZ_JAGGLU010000007.1"/>
</dbReference>
<dbReference type="Pfam" id="PF12833">
    <property type="entry name" value="HTH_18"/>
    <property type="match status" value="1"/>
</dbReference>
<keyword evidence="1" id="KW-0805">Transcription regulation</keyword>
<dbReference type="PANTHER" id="PTHR43280:SF28">
    <property type="entry name" value="HTH-TYPE TRANSCRIPTIONAL ACTIVATOR RHAS"/>
    <property type="match status" value="1"/>
</dbReference>
<dbReference type="Gene3D" id="1.10.10.60">
    <property type="entry name" value="Homeodomain-like"/>
    <property type="match status" value="2"/>
</dbReference>
<evidence type="ECO:0000259" key="4">
    <source>
        <dbReference type="PROSITE" id="PS01124"/>
    </source>
</evidence>
<keyword evidence="3" id="KW-0804">Transcription</keyword>
<comment type="caution">
    <text evidence="5">The sequence shown here is derived from an EMBL/GenBank/DDBJ whole genome shotgun (WGS) entry which is preliminary data.</text>
</comment>
<evidence type="ECO:0000313" key="5">
    <source>
        <dbReference type="EMBL" id="MBP2058193.1"/>
    </source>
</evidence>
<dbReference type="InterPro" id="IPR009057">
    <property type="entry name" value="Homeodomain-like_sf"/>
</dbReference>
<dbReference type="PANTHER" id="PTHR43280">
    <property type="entry name" value="ARAC-FAMILY TRANSCRIPTIONAL REGULATOR"/>
    <property type="match status" value="1"/>
</dbReference>
<protein>
    <submittedName>
        <fullName evidence="5">AraC-like DNA-binding protein/mannose-6-phosphate isomerase-like protein (Cupin superfamily)</fullName>
    </submittedName>
</protein>
<dbReference type="Proteomes" id="UP001519292">
    <property type="component" value="Unassembled WGS sequence"/>
</dbReference>
<keyword evidence="2" id="KW-0238">DNA-binding</keyword>
<dbReference type="InterPro" id="IPR037923">
    <property type="entry name" value="HTH-like"/>
</dbReference>